<evidence type="ECO:0000259" key="7">
    <source>
        <dbReference type="Pfam" id="PF14833"/>
    </source>
</evidence>
<dbReference type="AlphaFoldDB" id="A0A918FKP6"/>
<evidence type="ECO:0000313" key="8">
    <source>
        <dbReference type="EMBL" id="GGR47674.1"/>
    </source>
</evidence>
<evidence type="ECO:0000259" key="6">
    <source>
        <dbReference type="Pfam" id="PF03446"/>
    </source>
</evidence>
<accession>A0A918FKP6</accession>
<evidence type="ECO:0000256" key="4">
    <source>
        <dbReference type="PIRSR" id="PIRSR000103-1"/>
    </source>
</evidence>
<dbReference type="InterPro" id="IPR036291">
    <property type="entry name" value="NAD(P)-bd_dom_sf"/>
</dbReference>
<keyword evidence="3" id="KW-0520">NAD</keyword>
<gene>
    <name evidence="8" type="ORF">GCM10010251_75910</name>
</gene>
<dbReference type="InterPro" id="IPR006115">
    <property type="entry name" value="6PGDH_NADP-bd"/>
</dbReference>
<feature type="region of interest" description="Disordered" evidence="5">
    <location>
        <begin position="285"/>
        <end position="310"/>
    </location>
</feature>
<dbReference type="Gene3D" id="3.40.50.720">
    <property type="entry name" value="NAD(P)-binding Rossmann-like Domain"/>
    <property type="match status" value="1"/>
</dbReference>
<keyword evidence="9" id="KW-1185">Reference proteome</keyword>
<protein>
    <submittedName>
        <fullName evidence="8">Oxidoreductase</fullName>
    </submittedName>
</protein>
<dbReference type="SUPFAM" id="SSF48179">
    <property type="entry name" value="6-phosphogluconate dehydrogenase C-terminal domain-like"/>
    <property type="match status" value="1"/>
</dbReference>
<feature type="domain" description="6-phosphogluconate dehydrogenase NADP-binding" evidence="6">
    <location>
        <begin position="3"/>
        <end position="160"/>
    </location>
</feature>
<dbReference type="InterPro" id="IPR015815">
    <property type="entry name" value="HIBADH-related"/>
</dbReference>
<dbReference type="Pfam" id="PF03446">
    <property type="entry name" value="NAD_binding_2"/>
    <property type="match status" value="1"/>
</dbReference>
<evidence type="ECO:0000256" key="5">
    <source>
        <dbReference type="SAM" id="MobiDB-lite"/>
    </source>
</evidence>
<dbReference type="PANTHER" id="PTHR43060">
    <property type="entry name" value="3-HYDROXYISOBUTYRATE DEHYDROGENASE-LIKE 1, MITOCHONDRIAL-RELATED"/>
    <property type="match status" value="1"/>
</dbReference>
<evidence type="ECO:0000256" key="1">
    <source>
        <dbReference type="ARBA" id="ARBA00009080"/>
    </source>
</evidence>
<dbReference type="InterPro" id="IPR029154">
    <property type="entry name" value="HIBADH-like_NADP-bd"/>
</dbReference>
<dbReference type="GO" id="GO:0016491">
    <property type="term" value="F:oxidoreductase activity"/>
    <property type="evidence" value="ECO:0007669"/>
    <property type="project" value="UniProtKB-KW"/>
</dbReference>
<reference evidence="8" key="1">
    <citation type="journal article" date="2014" name="Int. J. Syst. Evol. Microbiol.">
        <title>Complete genome sequence of Corynebacterium casei LMG S-19264T (=DSM 44701T), isolated from a smear-ripened cheese.</title>
        <authorList>
            <consortium name="US DOE Joint Genome Institute (JGI-PGF)"/>
            <person name="Walter F."/>
            <person name="Albersmeier A."/>
            <person name="Kalinowski J."/>
            <person name="Ruckert C."/>
        </authorList>
    </citation>
    <scope>NUCLEOTIDE SEQUENCE</scope>
    <source>
        <strain evidence="8">JCM 4346</strain>
    </source>
</reference>
<dbReference type="GO" id="GO:0051287">
    <property type="term" value="F:NAD binding"/>
    <property type="evidence" value="ECO:0007669"/>
    <property type="project" value="InterPro"/>
</dbReference>
<evidence type="ECO:0000313" key="9">
    <source>
        <dbReference type="Proteomes" id="UP000658320"/>
    </source>
</evidence>
<evidence type="ECO:0000256" key="2">
    <source>
        <dbReference type="ARBA" id="ARBA00023002"/>
    </source>
</evidence>
<keyword evidence="2" id="KW-0560">Oxidoreductase</keyword>
<dbReference type="EMBL" id="BMSX01000023">
    <property type="protein sequence ID" value="GGR47674.1"/>
    <property type="molecule type" value="Genomic_DNA"/>
</dbReference>
<proteinExistence type="inferred from homology"/>
<name>A0A918FKP6_9ACTN</name>
<organism evidence="8 9">
    <name type="scientific">Streptomyces aurantiogriseus</name>
    <dbReference type="NCBI Taxonomy" id="66870"/>
    <lineage>
        <taxon>Bacteria</taxon>
        <taxon>Bacillati</taxon>
        <taxon>Actinomycetota</taxon>
        <taxon>Actinomycetes</taxon>
        <taxon>Kitasatosporales</taxon>
        <taxon>Streptomycetaceae</taxon>
        <taxon>Streptomyces</taxon>
    </lineage>
</organism>
<dbReference type="PANTHER" id="PTHR43060:SF15">
    <property type="entry name" value="3-HYDROXYISOBUTYRATE DEHYDROGENASE-LIKE 1, MITOCHONDRIAL-RELATED"/>
    <property type="match status" value="1"/>
</dbReference>
<dbReference type="InterPro" id="IPR013328">
    <property type="entry name" value="6PGD_dom2"/>
</dbReference>
<dbReference type="InterPro" id="IPR008927">
    <property type="entry name" value="6-PGluconate_DH-like_C_sf"/>
</dbReference>
<dbReference type="Pfam" id="PF14833">
    <property type="entry name" value="NAD_binding_11"/>
    <property type="match status" value="1"/>
</dbReference>
<dbReference type="PIRSF" id="PIRSF000103">
    <property type="entry name" value="HIBADH"/>
    <property type="match status" value="1"/>
</dbReference>
<reference evidence="8" key="2">
    <citation type="submission" date="2020-09" db="EMBL/GenBank/DDBJ databases">
        <authorList>
            <person name="Sun Q."/>
            <person name="Ohkuma M."/>
        </authorList>
    </citation>
    <scope>NUCLEOTIDE SEQUENCE</scope>
    <source>
        <strain evidence="8">JCM 4346</strain>
    </source>
</reference>
<evidence type="ECO:0000256" key="3">
    <source>
        <dbReference type="ARBA" id="ARBA00023027"/>
    </source>
</evidence>
<comment type="similarity">
    <text evidence="1">Belongs to the HIBADH-related family.</text>
</comment>
<comment type="caution">
    <text evidence="8">The sequence shown here is derived from an EMBL/GenBank/DDBJ whole genome shotgun (WGS) entry which is preliminary data.</text>
</comment>
<feature type="active site" evidence="4">
    <location>
        <position position="171"/>
    </location>
</feature>
<dbReference type="Proteomes" id="UP000658320">
    <property type="component" value="Unassembled WGS sequence"/>
</dbReference>
<dbReference type="SUPFAM" id="SSF51735">
    <property type="entry name" value="NAD(P)-binding Rossmann-fold domains"/>
    <property type="match status" value="1"/>
</dbReference>
<sequence>MTRVGFVGVGAIGLPMAKHLVSAGFDVVAFDASPVRLDEAAAAGMRPAAGAGEAAKDADAVLVMVATPQQLHDAVLGEGGVAEQIAAGTCCVIMSTVGVDAVRAVAEVLVDRGVGVLDVPVTGGVARAETGTLTLLAGGDLELLGRHTNLLTPMGRIVLCGPAVGDGQAVKLVNQLLCSVHLAAAAEALAFAEALGLDPDTVLEIVKDGAAGSWMLSDRGPRMIAEDPPVRSAVDIFVKDATLVADAAGVAGFDAPLLTAAASRFRAAAAAGLGRADDSRVITTYRAAGPGPGTGRAGADDAASNMENDR</sequence>
<dbReference type="Gene3D" id="1.10.1040.10">
    <property type="entry name" value="N-(1-d-carboxylethyl)-l-norvaline Dehydrogenase, domain 2"/>
    <property type="match status" value="1"/>
</dbReference>
<feature type="domain" description="3-hydroxyisobutyrate dehydrogenase-like NAD-binding" evidence="7">
    <location>
        <begin position="165"/>
        <end position="284"/>
    </location>
</feature>
<dbReference type="RefSeq" id="WP_189942549.1">
    <property type="nucleotide sequence ID" value="NZ_BMSX01000023.1"/>
</dbReference>
<dbReference type="GO" id="GO:0050661">
    <property type="term" value="F:NADP binding"/>
    <property type="evidence" value="ECO:0007669"/>
    <property type="project" value="InterPro"/>
</dbReference>